<keyword evidence="3" id="KW-1185">Reference proteome</keyword>
<feature type="non-terminal residue" evidence="2">
    <location>
        <position position="1"/>
    </location>
</feature>
<dbReference type="EMBL" id="BRXZ01004273">
    <property type="protein sequence ID" value="GMH46334.1"/>
    <property type="molecule type" value="Genomic_DNA"/>
</dbReference>
<feature type="compositionally biased region" description="Pro residues" evidence="1">
    <location>
        <begin position="183"/>
        <end position="193"/>
    </location>
</feature>
<feature type="compositionally biased region" description="Polar residues" evidence="1">
    <location>
        <begin position="167"/>
        <end position="177"/>
    </location>
</feature>
<protein>
    <submittedName>
        <fullName evidence="2">Uncharacterized protein</fullName>
    </submittedName>
</protein>
<feature type="region of interest" description="Disordered" evidence="1">
    <location>
        <begin position="145"/>
        <end position="205"/>
    </location>
</feature>
<organism evidence="2 3">
    <name type="scientific">Triparma retinervis</name>
    <dbReference type="NCBI Taxonomy" id="2557542"/>
    <lineage>
        <taxon>Eukaryota</taxon>
        <taxon>Sar</taxon>
        <taxon>Stramenopiles</taxon>
        <taxon>Ochrophyta</taxon>
        <taxon>Bolidophyceae</taxon>
        <taxon>Parmales</taxon>
        <taxon>Triparmaceae</taxon>
        <taxon>Triparma</taxon>
    </lineage>
</organism>
<evidence type="ECO:0000313" key="3">
    <source>
        <dbReference type="Proteomes" id="UP001165082"/>
    </source>
</evidence>
<feature type="compositionally biased region" description="Basic and acidic residues" evidence="1">
    <location>
        <begin position="341"/>
        <end position="382"/>
    </location>
</feature>
<sequence length="577" mass="64042">KREGGGAEIILHVGKAAARILRRMSEKGLWAPGLSCNIASLLYALWLEDGFQGYIKKAFANTNGESALGVLVRDVRNDEEIEVEVVSLVDGLLKGGALATSGGGDVERAIVGELAAKMQKYKTNAELVETAASVIRGLMKRKVAAKQQAVAPKPPKPPQQDAPKASKTPQASPTPKASAQKPSPLPSTPPISSSPPKSSPIQLSPSAMWSRNISESCIFRHLGFSPNRVKEGGAHRSEEVEDLVERGKTTLGITFLRMGGDSKRAIHKSRLRKFLKVAGLCPQLAGADLIIKRVNGARSGVDFESYCEILMQCKGNGGVKLVVDALTDLIKRGGEKELLKKQMEEEQKQEEEERKRLMAAEEAEKKRIEEEEERKRAGEPMKAHKQPKRPLTKQEFFVAVLHTERRALKAIFKFYSTEKEEGTLSSPRKQTCPQSPGTSCQKRVITYLSYKGLLEFTRDFCVSPDLVSKAYCQEVFSRLCNGRKGAKKQLVRRDSVLLAEKKLGLSYPEFEVLLGSIAAECRWFLKKKDEEAELDEEDRKKVYQQQALALLHWLETSRGKDKINRVPRGNALIPRFI</sequence>
<dbReference type="AlphaFoldDB" id="A0A9W6Z302"/>
<accession>A0A9W6Z302</accession>
<dbReference type="OrthoDB" id="10402849at2759"/>
<evidence type="ECO:0000313" key="2">
    <source>
        <dbReference type="EMBL" id="GMH46334.1"/>
    </source>
</evidence>
<dbReference type="Proteomes" id="UP001165082">
    <property type="component" value="Unassembled WGS sequence"/>
</dbReference>
<gene>
    <name evidence="2" type="ORF">TrRE_jg1013</name>
</gene>
<feature type="non-terminal residue" evidence="2">
    <location>
        <position position="577"/>
    </location>
</feature>
<feature type="region of interest" description="Disordered" evidence="1">
    <location>
        <begin position="341"/>
        <end position="388"/>
    </location>
</feature>
<comment type="caution">
    <text evidence="2">The sequence shown here is derived from an EMBL/GenBank/DDBJ whole genome shotgun (WGS) entry which is preliminary data.</text>
</comment>
<name>A0A9W6Z302_9STRA</name>
<feature type="compositionally biased region" description="Low complexity" evidence="1">
    <location>
        <begin position="194"/>
        <end position="205"/>
    </location>
</feature>
<evidence type="ECO:0000256" key="1">
    <source>
        <dbReference type="SAM" id="MobiDB-lite"/>
    </source>
</evidence>
<reference evidence="2" key="1">
    <citation type="submission" date="2022-07" db="EMBL/GenBank/DDBJ databases">
        <title>Genome analysis of Parmales, a sister group of diatoms, reveals the evolutionary specialization of diatoms from phago-mixotrophs to photoautotrophs.</title>
        <authorList>
            <person name="Ban H."/>
            <person name="Sato S."/>
            <person name="Yoshikawa S."/>
            <person name="Kazumasa Y."/>
            <person name="Nakamura Y."/>
            <person name="Ichinomiya M."/>
            <person name="Saitoh K."/>
            <person name="Sato N."/>
            <person name="Blanc-Mathieu R."/>
            <person name="Endo H."/>
            <person name="Kuwata A."/>
            <person name="Ogata H."/>
        </authorList>
    </citation>
    <scope>NUCLEOTIDE SEQUENCE</scope>
</reference>
<proteinExistence type="predicted"/>